<feature type="chain" id="PRO_5016251220" evidence="1">
    <location>
        <begin position="21"/>
        <end position="102"/>
    </location>
</feature>
<proteinExistence type="evidence at transcript level"/>
<reference evidence="2" key="1">
    <citation type="submission" date="2017-06" db="EMBL/GenBank/DDBJ databases">
        <title>Neuropeptide precursors identification based on transcriptomic and neuropeptidomic analysis of circumoral nerve ring in sea cucumber.</title>
        <authorList>
            <person name="Chen M.Y."/>
            <person name="Hou Y.Y."/>
            <person name="Elphick M.R."/>
        </authorList>
    </citation>
    <scope>NUCLEOTIDE SEQUENCE</scope>
    <source>
        <tissue evidence="2">Circumoral nerve ring</tissue>
    </source>
</reference>
<organism evidence="2">
    <name type="scientific">Stichopus japonicus</name>
    <name type="common">Sea cucumber</name>
    <dbReference type="NCBI Taxonomy" id="307972"/>
    <lineage>
        <taxon>Eukaryota</taxon>
        <taxon>Metazoa</taxon>
        <taxon>Echinodermata</taxon>
        <taxon>Eleutherozoa</taxon>
        <taxon>Echinozoa</taxon>
        <taxon>Holothuroidea</taxon>
        <taxon>Aspidochirotacea</taxon>
        <taxon>Aspidochirotida</taxon>
        <taxon>Stichopodidae</taxon>
        <taxon>Apostichopus</taxon>
    </lineage>
</organism>
<name>A0A2Z4C051_STIJA</name>
<accession>A0A2Z4C051</accession>
<dbReference type="EMBL" id="MF402006">
    <property type="protein sequence ID" value="AWU78790.1"/>
    <property type="molecule type" value="mRNA"/>
</dbReference>
<sequence length="102" mass="11490">MSQLSSVCLLLVLLSVTVYAYPADQAGNLLDLDELFQAQEIPVDAPENMPFGREQKRLGSATCRRECAYCAKIHTRYSLGRCFRTCMTGKTDYSCANRMHFV</sequence>
<protein>
    <submittedName>
        <fullName evidence="2">Np15</fullName>
    </submittedName>
</protein>
<dbReference type="AlphaFoldDB" id="A0A2Z4C051"/>
<feature type="signal peptide" evidence="1">
    <location>
        <begin position="1"/>
        <end position="20"/>
    </location>
</feature>
<keyword evidence="1" id="KW-0732">Signal</keyword>
<evidence type="ECO:0000256" key="1">
    <source>
        <dbReference type="SAM" id="SignalP"/>
    </source>
</evidence>
<evidence type="ECO:0000313" key="2">
    <source>
        <dbReference type="EMBL" id="AWU78790.1"/>
    </source>
</evidence>